<feature type="compositionally biased region" description="Acidic residues" evidence="1">
    <location>
        <begin position="2434"/>
        <end position="2452"/>
    </location>
</feature>
<feature type="domain" description="U3 small nucleolar RNA-associated protein 20 N-terminal" evidence="2">
    <location>
        <begin position="879"/>
        <end position="1487"/>
    </location>
</feature>
<evidence type="ECO:0000259" key="4">
    <source>
        <dbReference type="Pfam" id="PF23099"/>
    </source>
</evidence>
<dbReference type="SUPFAM" id="SSF48371">
    <property type="entry name" value="ARM repeat"/>
    <property type="match status" value="3"/>
</dbReference>
<feature type="region of interest" description="Disordered" evidence="1">
    <location>
        <begin position="2595"/>
        <end position="2628"/>
    </location>
</feature>
<evidence type="ECO:0000256" key="1">
    <source>
        <dbReference type="SAM" id="MobiDB-lite"/>
    </source>
</evidence>
<dbReference type="STRING" id="1447883.A0A2B7Y505"/>
<dbReference type="InterPro" id="IPR011989">
    <property type="entry name" value="ARM-like"/>
</dbReference>
<sequence>MVTVSSAHAGKPPKLRKKGTKTTKSHRFESFSQRVVKLKIDPIHRVQRNSFGDEEDTETSSHFRTSLEHWVELNLSENFAEFSRRVNYLCESLPQILYHEDRIMALLEEYIGKKDELSMEPLLSLMAQFARDLGARFEKNFASAVTLVSSVAATHQNIEVIEWSFTCLAWIFKFLSRLLVPDLRQLLGIMAPYLGKERQKHFVTRFAAESMSFLVRKAALVYYKNKAPLTKAATFLLEDLANCGDARQIGTYKNGLMSMFTDAMKGVNRGVHSNGPDVLRCLMEIVSTQDGTQRALSQQVVGGIVINMIHSTSADTFSPLLDVVCEHIKAAEGDQSPSATGVGIHLIFLALATRKGSRLSNWEQVHQTLLVLLRRASTASDLPPEYVHELLATVVLAVQTSPMDELLSFMRPLMEVVSHENLVEYFLPFCSLFSESGSERFQSVVLPYFQKFINTLWEKNELSLCLVLPKLEQVNCITPQLHRPGYITCPSPWKESIIKRYSTANPTAHDVALLYSYTTLPRAISLHATPSALPQIAQCLHDQVKSSMQSKTGPRTEIDSFLRGQGFLAYVDLATQLDSLDPLLWNSIVSQGPECSNIPVFLEATLAYITSCKELPEFSEESFDAFATALLNNLSGPSQELRLLSLKLLQSALGRLKCDDNGCISTAIDIEESDLTLQTQRSLGMHVRQLALNYKNISSKKWLDRLVPNFCFGLLSKRLASIWQDSCDAIQVICETRVGETIVSELAIRWLEQLPAPESEDIANETPAQNQRIYSEFECFNVCNIEKSTSKAFQDAANAGALILDGFKSTHNPCESTPMTARSQALKVLSAVPAVAEKRVRQLVPHFLSWSANDDASSGAVELTSEPSTTLTDDRKRSSWSMRDRKAMLALFGQFNNPKSFYKSAEVHASLVNLLCNGDSEVQKSSLKVLFTWKHPFLQPYETNLLNIVDEARFRDELSVFVHVGQDNSIIEQEHRSDLFPVLLRLLYGKIVSRGGARSGQQEGRRKVILRTISQLSEIDFGSFVDITFGTLRDVRLIENGHENSQCLSQELMGLRRQFGLLRMIETMFETLKTKMLPFAERSLNAVLYCLVRACRHIRDTADMGDQTSSNSDNHGALIRNIRQIGVQCLDLIFSVSPDTDWNPYMPLIFSEVINPRLDSFAIETAQGVSALLRLFHTWASSPKSALYIISQNDSVIPRVVDILDVGSARDEVKIFVMDEILKTLISLADGKGVSENNVQATSLVRSKVLAPHVEYVLVRLEALLRVQSGRILTMSAIDTLSKLAPLVESSQETTKLISTTTFLLQQPPDRVPPKAKSGLLRVMQHFLPLYDPTGNAELNEQIFDVLSSLFDYFKDNPNRNTLSNVFYAFAQHETDLEDTAKLCADLNALSEKKLDEVDFDRRLAAFATINEQKYQLFTPRQWRPLLFNFVYHVKNEEELAIRTSSSFGLKRFIEVSGPKVDDGDAEFLSLLTKVVLPSLRSGVKQRAETVRAEFVSTMGHLIRLNSNLPAVSDMCGLLAGGDEEASFFNNILHIQQHRRLRALRRLATEGRSGKILPFNISSFFLPLIEHFVFDQGEDENAHNLTAETVTTIGVLSEGLEWSQFRAIFRRYKGYMRSKPGLEKNVIRLLGQFTDGLGRALGIDESAQTTEGGQMEGVEMDPSNKTTLSKSLPSKTQVISELRTHFIPYLSGFAHHKEESEVNLRLPVAVTTIKLLKLLPLEDMALLLPPVLMDVSNVLKSRSQDSRDVARKTLADIALLLGPSYFSYILKELRGALTKGYQLHVLSFTVHSILVITSEHFKQGDLDDNLGELTTIVMDDIFGTVGQEKDAEGYVSKMKEVKSSKSYDSMELLAVNSSVRHLSALLRPIQTLLKEKLTSSLVKKIDELLRRIGVGLLRNPGAESRDLLVFCYEVIKESYKTEVAPKPEEGRLAQSRARFMVRLFHPKNTANRGSTSSYLYKLSRFGLDVLRSVLNKFNSLNNPGNVAGFLPIIGDALLQAYEEVKLSAIRLLSTIIKLPLPELDKNANVYLIEAIKLIKEAPSTNSEAAQAAIKLIASTLRERRNTTIKDSHLGYLLKRVSTDIDEPDRQGVTFNFIRAVMARKFVVPEMYELADSIAAMMVTNHTRSARDLARGVYVHFLIEYPQAKNRWTKQLAFLAKNLEYPHKEGRQSVMEAIHMLLSKTNGEPAQDIVGTFFIPVVMVMANDESSECREMAGVLLSDTFIRAEKEQLKSMLTPLRTWVEQTENSLLTSTGLQAMRIFFAADVSGNKENEVRFITDLLPDIITAALGNQDEGEWEILYYSLQLFIKLCQRFPSLVLTEDCTGIWTNIRQSLRYPHAWIRSTAANLVGIWLADEAKANAEVGYGSLPLVGASGLKLNDTAMLDITRASMSCLCARTVPEDLATQTIRNLIFLGRCFAQNNLELPSKKVDEVAEESSEESDEEDAPEDVPTDNNTDSRKKTALQFIFQRSASVLRREPINTRAEALVAKTASMKLIAALCTHLEPAQITPSLQTLLLPLLHLTDPSIPAPHSLDEFFEVAYKSLVSSSQEIFDLLQKKLGTTEFVTQINDARAKVMARRDERRVKRKIGAVADPERFGREKRRRNDHKRERRKEKNLGFGGRRRGW</sequence>
<evidence type="ECO:0000313" key="5">
    <source>
        <dbReference type="EMBL" id="PGH19224.1"/>
    </source>
</evidence>
<dbReference type="InterPro" id="IPR016024">
    <property type="entry name" value="ARM-type_fold"/>
</dbReference>
<organism evidence="5 6">
    <name type="scientific">Polytolypa hystricis (strain UAMH7299)</name>
    <dbReference type="NCBI Taxonomy" id="1447883"/>
    <lineage>
        <taxon>Eukaryota</taxon>
        <taxon>Fungi</taxon>
        <taxon>Dikarya</taxon>
        <taxon>Ascomycota</taxon>
        <taxon>Pezizomycotina</taxon>
        <taxon>Eurotiomycetes</taxon>
        <taxon>Eurotiomycetidae</taxon>
        <taxon>Onygenales</taxon>
        <taxon>Onygenales incertae sedis</taxon>
        <taxon>Polytolypa</taxon>
    </lineage>
</organism>
<dbReference type="Pfam" id="PF23099">
    <property type="entry name" value="UTP20_C"/>
    <property type="match status" value="1"/>
</dbReference>
<dbReference type="EMBL" id="PDNA01000050">
    <property type="protein sequence ID" value="PGH19224.1"/>
    <property type="molecule type" value="Genomic_DNA"/>
</dbReference>
<feature type="compositionally biased region" description="Basic residues" evidence="1">
    <location>
        <begin position="2601"/>
        <end position="2616"/>
    </location>
</feature>
<dbReference type="GO" id="GO:0032040">
    <property type="term" value="C:small-subunit processome"/>
    <property type="evidence" value="ECO:0007669"/>
    <property type="project" value="TreeGrafter"/>
</dbReference>
<dbReference type="InterPro" id="IPR011430">
    <property type="entry name" value="UTP20_N"/>
</dbReference>
<dbReference type="Pfam" id="PF07539">
    <property type="entry name" value="UTP20_N"/>
    <property type="match status" value="1"/>
</dbReference>
<evidence type="ECO:0000259" key="2">
    <source>
        <dbReference type="Pfam" id="PF07539"/>
    </source>
</evidence>
<feature type="region of interest" description="Disordered" evidence="1">
    <location>
        <begin position="858"/>
        <end position="877"/>
    </location>
</feature>
<feature type="compositionally biased region" description="Basic residues" evidence="1">
    <location>
        <begin position="11"/>
        <end position="25"/>
    </location>
</feature>
<proteinExistence type="predicted"/>
<feature type="region of interest" description="Disordered" evidence="1">
    <location>
        <begin position="1650"/>
        <end position="1670"/>
    </location>
</feature>
<gene>
    <name evidence="5" type="ORF">AJ80_04089</name>
</gene>
<dbReference type="Pfam" id="PF20416">
    <property type="entry name" value="UTP20"/>
    <property type="match status" value="1"/>
</dbReference>
<dbReference type="InterPro" id="IPR052575">
    <property type="entry name" value="SSU_processome_comp_20"/>
</dbReference>
<comment type="caution">
    <text evidence="5">The sequence shown here is derived from an EMBL/GenBank/DDBJ whole genome shotgun (WGS) entry which is preliminary data.</text>
</comment>
<name>A0A2B7Y505_POLH7</name>
<feature type="region of interest" description="Disordered" evidence="1">
    <location>
        <begin position="1"/>
        <end position="25"/>
    </location>
</feature>
<dbReference type="PANTHER" id="PTHR17695">
    <property type="entry name" value="SMALL SUBUNIT PROCESSOME COMPONENT 20 HOMOLOG"/>
    <property type="match status" value="1"/>
</dbReference>
<dbReference type="InterPro" id="IPR046523">
    <property type="entry name" value="UTP20_dom"/>
</dbReference>
<keyword evidence="6" id="KW-1185">Reference proteome</keyword>
<feature type="domain" description="U3 small nucleolar RNA-associated protein 20 C-terminal" evidence="4">
    <location>
        <begin position="2378"/>
        <end position="2617"/>
    </location>
</feature>
<evidence type="ECO:0000313" key="6">
    <source>
        <dbReference type="Proteomes" id="UP000224634"/>
    </source>
</evidence>
<dbReference type="GO" id="GO:0030686">
    <property type="term" value="C:90S preribosome"/>
    <property type="evidence" value="ECO:0007669"/>
    <property type="project" value="TreeGrafter"/>
</dbReference>
<feature type="region of interest" description="Disordered" evidence="1">
    <location>
        <begin position="2430"/>
        <end position="2458"/>
    </location>
</feature>
<dbReference type="InterPro" id="IPR057525">
    <property type="entry name" value="UTP20_C"/>
</dbReference>
<dbReference type="OrthoDB" id="360653at2759"/>
<dbReference type="Proteomes" id="UP000224634">
    <property type="component" value="Unassembled WGS sequence"/>
</dbReference>
<protein>
    <submittedName>
        <fullName evidence="5">Uncharacterized protein</fullName>
    </submittedName>
</protein>
<dbReference type="PANTHER" id="PTHR17695:SF11">
    <property type="entry name" value="SMALL SUBUNIT PROCESSOME COMPONENT 20 HOMOLOG"/>
    <property type="match status" value="1"/>
</dbReference>
<evidence type="ECO:0000259" key="3">
    <source>
        <dbReference type="Pfam" id="PF20416"/>
    </source>
</evidence>
<feature type="domain" description="U3 small nucleolar RNA-associated protein 20" evidence="3">
    <location>
        <begin position="1697"/>
        <end position="1915"/>
    </location>
</feature>
<accession>A0A2B7Y505</accession>
<dbReference type="Gene3D" id="1.25.10.10">
    <property type="entry name" value="Leucine-rich Repeat Variant"/>
    <property type="match status" value="1"/>
</dbReference>
<reference evidence="5 6" key="1">
    <citation type="submission" date="2017-10" db="EMBL/GenBank/DDBJ databases">
        <title>Comparative genomics in systemic dimorphic fungi from Ajellomycetaceae.</title>
        <authorList>
            <person name="Munoz J.F."/>
            <person name="Mcewen J.G."/>
            <person name="Clay O.K."/>
            <person name="Cuomo C.A."/>
        </authorList>
    </citation>
    <scope>NUCLEOTIDE SEQUENCE [LARGE SCALE GENOMIC DNA]</scope>
    <source>
        <strain evidence="5 6">UAMH7299</strain>
    </source>
</reference>